<evidence type="ECO:0000313" key="2">
    <source>
        <dbReference type="Proteomes" id="UP000295680"/>
    </source>
</evidence>
<evidence type="ECO:0008006" key="3">
    <source>
        <dbReference type="Google" id="ProtNLM"/>
    </source>
</evidence>
<dbReference type="Gene3D" id="1.25.40.10">
    <property type="entry name" value="Tetratricopeptide repeat domain"/>
    <property type="match status" value="1"/>
</dbReference>
<dbReference type="InterPro" id="IPR011990">
    <property type="entry name" value="TPR-like_helical_dom_sf"/>
</dbReference>
<name>A0A4R2K2I2_9PSEU</name>
<comment type="caution">
    <text evidence="1">The sequence shown here is derived from an EMBL/GenBank/DDBJ whole genome shotgun (WGS) entry which is preliminary data.</text>
</comment>
<evidence type="ECO:0000313" key="1">
    <source>
        <dbReference type="EMBL" id="TCO60515.1"/>
    </source>
</evidence>
<organism evidence="1 2">
    <name type="scientific">Actinocrispum wychmicini</name>
    <dbReference type="NCBI Taxonomy" id="1213861"/>
    <lineage>
        <taxon>Bacteria</taxon>
        <taxon>Bacillati</taxon>
        <taxon>Actinomycetota</taxon>
        <taxon>Actinomycetes</taxon>
        <taxon>Pseudonocardiales</taxon>
        <taxon>Pseudonocardiaceae</taxon>
        <taxon>Actinocrispum</taxon>
    </lineage>
</organism>
<dbReference type="AlphaFoldDB" id="A0A4R2K2I2"/>
<reference evidence="1 2" key="1">
    <citation type="submission" date="2019-03" db="EMBL/GenBank/DDBJ databases">
        <title>Genomic Encyclopedia of Type Strains, Phase IV (KMG-IV): sequencing the most valuable type-strain genomes for metagenomic binning, comparative biology and taxonomic classification.</title>
        <authorList>
            <person name="Goeker M."/>
        </authorList>
    </citation>
    <scope>NUCLEOTIDE SEQUENCE [LARGE SCALE GENOMIC DNA]</scope>
    <source>
        <strain evidence="1 2">DSM 45934</strain>
    </source>
</reference>
<gene>
    <name evidence="1" type="ORF">EV192_10390</name>
</gene>
<dbReference type="RefSeq" id="WP_132115560.1">
    <property type="nucleotide sequence ID" value="NZ_SLWS01000003.1"/>
</dbReference>
<dbReference type="Proteomes" id="UP000295680">
    <property type="component" value="Unassembled WGS sequence"/>
</dbReference>
<sequence length="902" mass="98879">MSRSEPELWTALEQADEMDHGEAQQAIMEDVVRHADAGGFPRLAFAARRGLASAYSVDRQWHKAFPLFARCLAEYDQRPWQFGPEEDWSLRNWYTSIAQSMAEFPDVTLAQIYGAFEDMERRFRAGGHSLVDVHAARRWVAQLACDWAEEERCYQAWIAAGGANPRSVWDFEPEVERLVLRGDETSLAKAREIAAPVLAGQIGFDEPPVPIQCLMLVPLAKAGAYADAASAYRRSGRSMEYGVYRYEYSGMRIEFCALTGNEDAGLRELKRRLHGFPTLNRPNGKMEFATSAAVLLGRLVAVGRGGEMVGCVCGEEPAVPAAKLRDDMSAIALDLATRFDHRNGTTAQGDRIRRKLTLQPVADFVPLTPTSRRRRRNVPAGLQPEQAVERAEWHLRAYEGDLAVEYLDSVATPPHLAARVAEMRAVVNWDEAAEPALRWAADQHRNAGDHRRYLLCLAWLGRWLAEYERGKEALELTNWVVAELHKTGDAWGIAYGELRLAQVLVTLGKSACFPAIERAAQFAATARDPLAIGVIATMEASWRYAEYEDAARAIPLATMAKDVLMAAGSFAKTLDSFDVLKSACDEAAFAGIVRNQLANLPPNTHPRVVAYLRYERGRGLLAEDRPADAIADLTESVAEFAATEDDYPEQWYHLSVACHAAGRFDEAVTAATTGAVWLQNVRGELDEPTMADVCRFILADSSYQLGEAEAAVDHYDELIENARAAGNLPMAARALTTCAEILSELDRDAEAAPRFGEAADLQVKINDQAAAGYCRCMQAMCLQWAGDSNGALATLSIAEHGIRAMPDATAMTWGYLGRAAATILAIQGRGPEAVQHAARASTAFHQAGAVVLAVRMNILQADVLTKDGRPDLAEPALRSALALCPEPSQLRTAVEKLLAGLR</sequence>
<dbReference type="OrthoDB" id="56388at2"/>
<protein>
    <recommendedName>
        <fullName evidence="3">Tetratricopeptide repeat protein</fullName>
    </recommendedName>
</protein>
<dbReference type="SUPFAM" id="SSF48452">
    <property type="entry name" value="TPR-like"/>
    <property type="match status" value="2"/>
</dbReference>
<accession>A0A4R2K2I2</accession>
<keyword evidence="2" id="KW-1185">Reference proteome</keyword>
<dbReference type="EMBL" id="SLWS01000003">
    <property type="protein sequence ID" value="TCO60515.1"/>
    <property type="molecule type" value="Genomic_DNA"/>
</dbReference>
<proteinExistence type="predicted"/>